<feature type="domain" description="Virulence factor membrane-bound polymerase C-terminal" evidence="7">
    <location>
        <begin position="380"/>
        <end position="551"/>
    </location>
</feature>
<name>A0A6I6LUM0_STUST</name>
<dbReference type="InterPro" id="IPR051533">
    <property type="entry name" value="WaaL-like"/>
</dbReference>
<feature type="transmembrane region" description="Helical" evidence="5">
    <location>
        <begin position="105"/>
        <end position="126"/>
    </location>
</feature>
<feature type="domain" description="O-antigen ligase-related" evidence="6">
    <location>
        <begin position="213"/>
        <end position="356"/>
    </location>
</feature>
<evidence type="ECO:0000313" key="8">
    <source>
        <dbReference type="EMBL" id="QGZ30011.1"/>
    </source>
</evidence>
<comment type="subcellular location">
    <subcellularLocation>
        <location evidence="1">Membrane</location>
        <topology evidence="1">Multi-pass membrane protein</topology>
    </subcellularLocation>
</comment>
<feature type="transmembrane region" description="Helical" evidence="5">
    <location>
        <begin position="377"/>
        <end position="392"/>
    </location>
</feature>
<gene>
    <name evidence="8" type="ORF">GQA94_08035</name>
</gene>
<evidence type="ECO:0000256" key="1">
    <source>
        <dbReference type="ARBA" id="ARBA00004141"/>
    </source>
</evidence>
<feature type="transmembrane region" description="Helical" evidence="5">
    <location>
        <begin position="426"/>
        <end position="444"/>
    </location>
</feature>
<keyword evidence="3 5" id="KW-1133">Transmembrane helix</keyword>
<organism evidence="8 9">
    <name type="scientific">Stutzerimonas stutzeri</name>
    <name type="common">Pseudomonas stutzeri</name>
    <dbReference type="NCBI Taxonomy" id="316"/>
    <lineage>
        <taxon>Bacteria</taxon>
        <taxon>Pseudomonadati</taxon>
        <taxon>Pseudomonadota</taxon>
        <taxon>Gammaproteobacteria</taxon>
        <taxon>Pseudomonadales</taxon>
        <taxon>Pseudomonadaceae</taxon>
        <taxon>Stutzerimonas</taxon>
    </lineage>
</organism>
<feature type="transmembrane region" description="Helical" evidence="5">
    <location>
        <begin position="138"/>
        <end position="159"/>
    </location>
</feature>
<feature type="transmembrane region" description="Helical" evidence="5">
    <location>
        <begin position="253"/>
        <end position="273"/>
    </location>
</feature>
<feature type="transmembrane region" description="Helical" evidence="5">
    <location>
        <begin position="53"/>
        <end position="71"/>
    </location>
</feature>
<evidence type="ECO:0000313" key="9">
    <source>
        <dbReference type="Proteomes" id="UP000438983"/>
    </source>
</evidence>
<evidence type="ECO:0000259" key="7">
    <source>
        <dbReference type="Pfam" id="PF11846"/>
    </source>
</evidence>
<feature type="transmembrane region" description="Helical" evidence="5">
    <location>
        <begin position="398"/>
        <end position="419"/>
    </location>
</feature>
<feature type="transmembrane region" description="Helical" evidence="5">
    <location>
        <begin position="212"/>
        <end position="241"/>
    </location>
</feature>
<feature type="transmembrane region" description="Helical" evidence="5">
    <location>
        <begin position="23"/>
        <end position="41"/>
    </location>
</feature>
<evidence type="ECO:0000259" key="6">
    <source>
        <dbReference type="Pfam" id="PF04932"/>
    </source>
</evidence>
<dbReference type="RefSeq" id="WP_158187518.1">
    <property type="nucleotide sequence ID" value="NZ_CP046902.1"/>
</dbReference>
<evidence type="ECO:0000256" key="4">
    <source>
        <dbReference type="ARBA" id="ARBA00023136"/>
    </source>
</evidence>
<dbReference type="PANTHER" id="PTHR37422">
    <property type="entry name" value="TEICHURONIC ACID BIOSYNTHESIS PROTEIN TUAE"/>
    <property type="match status" value="1"/>
</dbReference>
<feature type="transmembrane region" description="Helical" evidence="5">
    <location>
        <begin position="344"/>
        <end position="365"/>
    </location>
</feature>
<dbReference type="GO" id="GO:0016020">
    <property type="term" value="C:membrane"/>
    <property type="evidence" value="ECO:0007669"/>
    <property type="project" value="UniProtKB-SubCell"/>
</dbReference>
<dbReference type="InterPro" id="IPR021797">
    <property type="entry name" value="Wzy_C_2"/>
</dbReference>
<sequence length="553" mass="61306">MRYQNDETIRAFGTSKNPNIQRASRYAIIAAATCFTLAWLWPFHTAPWATFEQESLCFIALIILIPAILTTKTLKAEPAVFGLLALSATPALQLQLGILRFTGDAWLATSYLVAFCAAVFSGYNIAQAPRARDILTTCLASAFTIAAIASTWIALRQWFGLADSIYEINLSGSRPFGNLAQPNNLATLLCLALASILYFFERRMLSTFSAGLLTLFLIAGVTITQSRTPWLVCGVFLVFWAYKEKTLKPRLTLTALTCWTLLYALCVILLPITAKALMLHSVDLVGRATSLQRLELWDHFITAILSSPALGYGWNQISSAQLANTSTIPAGMMATYSHNLILDILLWTGPFAGIIIIGSLGAWLIRLNYCANDIHKIYSLLAAGIILTHSMVEFPHSYAYFLIPLGLFLGIASTATARFSLPIKPYVVTAAGAAGLLLLAQIAVEYKTLQRDQFAYQISSAKVKGFPAENLRNIHLLTHLRALQNLRRTTPIKMTQEEIKNLEHITERFPYLANLYKIKLISKLSDTPKKESDYLELIRKLHGEAAYEQAKQN</sequence>
<evidence type="ECO:0000256" key="5">
    <source>
        <dbReference type="SAM" id="Phobius"/>
    </source>
</evidence>
<dbReference type="Proteomes" id="UP000438983">
    <property type="component" value="Chromosome"/>
</dbReference>
<dbReference type="AlphaFoldDB" id="A0A6I6LUM0"/>
<proteinExistence type="predicted"/>
<dbReference type="Pfam" id="PF04932">
    <property type="entry name" value="Wzy_C"/>
    <property type="match status" value="1"/>
</dbReference>
<dbReference type="InterPro" id="IPR007016">
    <property type="entry name" value="O-antigen_ligase-rel_domated"/>
</dbReference>
<dbReference type="OrthoDB" id="4448at2"/>
<protein>
    <recommendedName>
        <fullName evidence="10">Virulence factor membrane-bound polymerase C-terminal domain-containing protein</fullName>
    </recommendedName>
</protein>
<keyword evidence="2 5" id="KW-0812">Transmembrane</keyword>
<evidence type="ECO:0008006" key="10">
    <source>
        <dbReference type="Google" id="ProtNLM"/>
    </source>
</evidence>
<dbReference type="PANTHER" id="PTHR37422:SF13">
    <property type="entry name" value="LIPOPOLYSACCHARIDE BIOSYNTHESIS PROTEIN PA4999-RELATED"/>
    <property type="match status" value="1"/>
</dbReference>
<dbReference type="EMBL" id="CP046902">
    <property type="protein sequence ID" value="QGZ30011.1"/>
    <property type="molecule type" value="Genomic_DNA"/>
</dbReference>
<reference evidence="8 9" key="1">
    <citation type="submission" date="2019-12" db="EMBL/GenBank/DDBJ databases">
        <title>Complete genome sequence of Pseudomonas stutzeri.</title>
        <authorList>
            <person name="Lim S.R."/>
            <person name="Kim J.H."/>
        </authorList>
    </citation>
    <scope>NUCLEOTIDE SEQUENCE [LARGE SCALE GENOMIC DNA]</scope>
    <source>
        <strain evidence="8 9">PM101005</strain>
    </source>
</reference>
<accession>A0A6I6LUM0</accession>
<feature type="transmembrane region" description="Helical" evidence="5">
    <location>
        <begin position="179"/>
        <end position="200"/>
    </location>
</feature>
<keyword evidence="4 5" id="KW-0472">Membrane</keyword>
<evidence type="ECO:0000256" key="3">
    <source>
        <dbReference type="ARBA" id="ARBA00022989"/>
    </source>
</evidence>
<feature type="transmembrane region" description="Helical" evidence="5">
    <location>
        <begin position="78"/>
        <end position="99"/>
    </location>
</feature>
<evidence type="ECO:0000256" key="2">
    <source>
        <dbReference type="ARBA" id="ARBA00022692"/>
    </source>
</evidence>
<dbReference type="Pfam" id="PF11846">
    <property type="entry name" value="Wzy_C_2"/>
    <property type="match status" value="1"/>
</dbReference>